<dbReference type="InterPro" id="IPR003661">
    <property type="entry name" value="HisK_dim/P_dom"/>
</dbReference>
<dbReference type="InterPro" id="IPR000014">
    <property type="entry name" value="PAS"/>
</dbReference>
<keyword evidence="5" id="KW-0418">Kinase</keyword>
<dbReference type="Pfam" id="PF00512">
    <property type="entry name" value="HisKA"/>
    <property type="match status" value="1"/>
</dbReference>
<proteinExistence type="predicted"/>
<evidence type="ECO:0000256" key="5">
    <source>
        <dbReference type="ARBA" id="ARBA00022777"/>
    </source>
</evidence>
<evidence type="ECO:0000313" key="9">
    <source>
        <dbReference type="EMBL" id="QDT94463.1"/>
    </source>
</evidence>
<feature type="domain" description="PAC" evidence="8">
    <location>
        <begin position="111"/>
        <end position="163"/>
    </location>
</feature>
<dbReference type="InterPro" id="IPR013655">
    <property type="entry name" value="PAS_fold_3"/>
</dbReference>
<dbReference type="InterPro" id="IPR036097">
    <property type="entry name" value="HisK_dim/P_sf"/>
</dbReference>
<protein>
    <recommendedName>
        <fullName evidence="2">histidine kinase</fullName>
        <ecNumber evidence="2">2.7.13.3</ecNumber>
    </recommendedName>
</protein>
<organism evidence="9 10">
    <name type="scientific">Gimesia algae</name>
    <dbReference type="NCBI Taxonomy" id="2527971"/>
    <lineage>
        <taxon>Bacteria</taxon>
        <taxon>Pseudomonadati</taxon>
        <taxon>Planctomycetota</taxon>
        <taxon>Planctomycetia</taxon>
        <taxon>Planctomycetales</taxon>
        <taxon>Planctomycetaceae</taxon>
        <taxon>Gimesia</taxon>
    </lineage>
</organism>
<evidence type="ECO:0000256" key="4">
    <source>
        <dbReference type="ARBA" id="ARBA00022679"/>
    </source>
</evidence>
<feature type="domain" description="PAS" evidence="7">
    <location>
        <begin position="50"/>
        <end position="106"/>
    </location>
</feature>
<evidence type="ECO:0000259" key="6">
    <source>
        <dbReference type="PROSITE" id="PS50109"/>
    </source>
</evidence>
<keyword evidence="4 9" id="KW-0808">Transferase</keyword>
<dbReference type="CDD" id="cd00130">
    <property type="entry name" value="PAS"/>
    <property type="match status" value="4"/>
</dbReference>
<name>A0A517VNA0_9PLAN</name>
<evidence type="ECO:0000259" key="7">
    <source>
        <dbReference type="PROSITE" id="PS50112"/>
    </source>
</evidence>
<dbReference type="PANTHER" id="PTHR43304">
    <property type="entry name" value="PHYTOCHROME-LIKE PROTEIN CPH1"/>
    <property type="match status" value="1"/>
</dbReference>
<dbReference type="AlphaFoldDB" id="A0A517VNA0"/>
<evidence type="ECO:0000313" key="10">
    <source>
        <dbReference type="Proteomes" id="UP000316855"/>
    </source>
</evidence>
<dbReference type="SMART" id="SM00387">
    <property type="entry name" value="HATPase_c"/>
    <property type="match status" value="1"/>
</dbReference>
<dbReference type="PROSITE" id="PS50112">
    <property type="entry name" value="PAS"/>
    <property type="match status" value="3"/>
</dbReference>
<feature type="domain" description="PAC" evidence="8">
    <location>
        <begin position="508"/>
        <end position="560"/>
    </location>
</feature>
<dbReference type="KEGG" id="gax:Pan161_61590"/>
<accession>A0A517VNA0</accession>
<evidence type="ECO:0000256" key="2">
    <source>
        <dbReference type="ARBA" id="ARBA00012438"/>
    </source>
</evidence>
<dbReference type="InterPro" id="IPR036890">
    <property type="entry name" value="HATPase_C_sf"/>
</dbReference>
<dbReference type="EC" id="2.7.13.3" evidence="2"/>
<dbReference type="PANTHER" id="PTHR43304:SF1">
    <property type="entry name" value="PAC DOMAIN-CONTAINING PROTEIN"/>
    <property type="match status" value="1"/>
</dbReference>
<dbReference type="GO" id="GO:0000155">
    <property type="term" value="F:phosphorelay sensor kinase activity"/>
    <property type="evidence" value="ECO:0007669"/>
    <property type="project" value="InterPro"/>
</dbReference>
<feature type="domain" description="Histidine kinase" evidence="6">
    <location>
        <begin position="580"/>
        <end position="791"/>
    </location>
</feature>
<keyword evidence="10" id="KW-1185">Reference proteome</keyword>
<dbReference type="SMART" id="SM00388">
    <property type="entry name" value="HisKA"/>
    <property type="match status" value="1"/>
</dbReference>
<dbReference type="PROSITE" id="PS50113">
    <property type="entry name" value="PAC"/>
    <property type="match status" value="3"/>
</dbReference>
<dbReference type="InterPro" id="IPR035965">
    <property type="entry name" value="PAS-like_dom_sf"/>
</dbReference>
<evidence type="ECO:0000256" key="1">
    <source>
        <dbReference type="ARBA" id="ARBA00000085"/>
    </source>
</evidence>
<gene>
    <name evidence="9" type="primary">fixL_7</name>
    <name evidence="9" type="ORF">Pan161_61590</name>
</gene>
<comment type="catalytic activity">
    <reaction evidence="1">
        <text>ATP + protein L-histidine = ADP + protein N-phospho-L-histidine.</text>
        <dbReference type="EC" id="2.7.13.3"/>
    </reaction>
</comment>
<keyword evidence="3" id="KW-0597">Phosphoprotein</keyword>
<dbReference type="Pfam" id="PF08448">
    <property type="entry name" value="PAS_4"/>
    <property type="match status" value="2"/>
</dbReference>
<evidence type="ECO:0000259" key="8">
    <source>
        <dbReference type="PROSITE" id="PS50113"/>
    </source>
</evidence>
<dbReference type="SUPFAM" id="SSF55874">
    <property type="entry name" value="ATPase domain of HSP90 chaperone/DNA topoisomerase II/histidine kinase"/>
    <property type="match status" value="1"/>
</dbReference>
<dbReference type="Pfam" id="PF02518">
    <property type="entry name" value="HATPase_c"/>
    <property type="match status" value="1"/>
</dbReference>
<dbReference type="SUPFAM" id="SSF55785">
    <property type="entry name" value="PYP-like sensor domain (PAS domain)"/>
    <property type="match status" value="4"/>
</dbReference>
<feature type="domain" description="PAC" evidence="8">
    <location>
        <begin position="242"/>
        <end position="294"/>
    </location>
</feature>
<feature type="domain" description="PAS" evidence="7">
    <location>
        <begin position="458"/>
        <end position="505"/>
    </location>
</feature>
<dbReference type="Gene3D" id="3.30.565.10">
    <property type="entry name" value="Histidine kinase-like ATPase, C-terminal domain"/>
    <property type="match status" value="1"/>
</dbReference>
<dbReference type="PROSITE" id="PS50109">
    <property type="entry name" value="HIS_KIN"/>
    <property type="match status" value="1"/>
</dbReference>
<dbReference type="InterPro" id="IPR005467">
    <property type="entry name" value="His_kinase_dom"/>
</dbReference>
<dbReference type="RefSeq" id="WP_145232353.1">
    <property type="nucleotide sequence ID" value="NZ_CP036343.1"/>
</dbReference>
<dbReference type="Proteomes" id="UP000316855">
    <property type="component" value="Chromosome"/>
</dbReference>
<dbReference type="InterPro" id="IPR052162">
    <property type="entry name" value="Sensor_kinase/Photoreceptor"/>
</dbReference>
<dbReference type="CDD" id="cd00082">
    <property type="entry name" value="HisKA"/>
    <property type="match status" value="1"/>
</dbReference>
<dbReference type="SUPFAM" id="SSF47384">
    <property type="entry name" value="Homodimeric domain of signal transducing histidine kinase"/>
    <property type="match status" value="1"/>
</dbReference>
<dbReference type="InterPro" id="IPR004358">
    <property type="entry name" value="Sig_transdc_His_kin-like_C"/>
</dbReference>
<dbReference type="Gene3D" id="2.10.70.100">
    <property type="match status" value="1"/>
</dbReference>
<dbReference type="EMBL" id="CP036343">
    <property type="protein sequence ID" value="QDT94463.1"/>
    <property type="molecule type" value="Genomic_DNA"/>
</dbReference>
<feature type="domain" description="PAS" evidence="7">
    <location>
        <begin position="164"/>
        <end position="237"/>
    </location>
</feature>
<dbReference type="SMART" id="SM00086">
    <property type="entry name" value="PAC"/>
    <property type="match status" value="3"/>
</dbReference>
<dbReference type="InterPro" id="IPR001610">
    <property type="entry name" value="PAC"/>
</dbReference>
<sequence>MQEITTVELLEEVKSLRQRVAELELQQAETNPNREYDLAHQYFNLAGEMIIAIGTDETISLVNQQGSLLLEAEESEIIGKNWFDHFLPDANREEVRALFRKLIQGDLMPVEYFENEVQTACGKLKSIAWHNSLLRDGSDRIIGTLSVGVDITARKATEQLLRENDQMFRQISENINELFWVCSPDWREVNYVNHMYEVIWGRSCQSLYEDPRSCLDSIHPDDREFVEREIKEKSSNSLNDPEFPRFRIIHSDGSVRWIQARAFPVCDENNQITRIVGIGEDITRRKQEEDAVNQTNQELERCVQERTQELDRRTVQLKAMFIAIPDVVLVLSRNGEIVNFNSRSKMDYFLSPESRRGSKIGDVLPDDVGRQIRLLINRVYDTRQIETFDYSRVNRGKENWYRARVLPYLPDEILMMIEQINNQKIAEMDLKVLHEKLSEAQRLAHIGSWEWNIQDDTLWWSDEVYRIFGVTKSNFILKNDFFLQTIHPDDRQLVEQMIAQTLNYDIPYSTEHRILRPDGEIRHVHERAVLKKNDAGENLYMYGTVQDLTERYETARVAQEYRDILAHASRLAVMGELTAGISHELNQPLTAIANYTAAINHQLEQGRDVTDLVNKIQKLSLRSGEIVRKLKSLAEKRTQQAIQFNVQESIRSTLELIQYELRHRQIEVKIDSVTRFMVVYADRVQIEQVLANLFINALEAMTESPFPRTLTINVSPAEESMILVAIADTGNGVAADFVDHLFTPFTTNKKNGLGIGLSLSRSLVEAAGGRICYSSNSARGACFHLFLPTRQSLQ</sequence>
<dbReference type="NCBIfam" id="TIGR00229">
    <property type="entry name" value="sensory_box"/>
    <property type="match status" value="3"/>
</dbReference>
<dbReference type="OrthoDB" id="290376at2"/>
<dbReference type="InterPro" id="IPR003594">
    <property type="entry name" value="HATPase_dom"/>
</dbReference>
<dbReference type="Gene3D" id="3.30.450.20">
    <property type="entry name" value="PAS domain"/>
    <property type="match status" value="4"/>
</dbReference>
<dbReference type="InterPro" id="IPR000700">
    <property type="entry name" value="PAS-assoc_C"/>
</dbReference>
<dbReference type="InterPro" id="IPR013656">
    <property type="entry name" value="PAS_4"/>
</dbReference>
<evidence type="ECO:0000256" key="3">
    <source>
        <dbReference type="ARBA" id="ARBA00022553"/>
    </source>
</evidence>
<dbReference type="SMART" id="SM00091">
    <property type="entry name" value="PAS"/>
    <property type="match status" value="4"/>
</dbReference>
<dbReference type="Pfam" id="PF08447">
    <property type="entry name" value="PAS_3"/>
    <property type="match status" value="2"/>
</dbReference>
<dbReference type="Gene3D" id="1.10.287.130">
    <property type="match status" value="1"/>
</dbReference>
<dbReference type="PRINTS" id="PR00344">
    <property type="entry name" value="BCTRLSENSOR"/>
</dbReference>
<reference evidence="9 10" key="1">
    <citation type="submission" date="2019-02" db="EMBL/GenBank/DDBJ databases">
        <title>Deep-cultivation of Planctomycetes and their phenomic and genomic characterization uncovers novel biology.</title>
        <authorList>
            <person name="Wiegand S."/>
            <person name="Jogler M."/>
            <person name="Boedeker C."/>
            <person name="Pinto D."/>
            <person name="Vollmers J."/>
            <person name="Rivas-Marin E."/>
            <person name="Kohn T."/>
            <person name="Peeters S.H."/>
            <person name="Heuer A."/>
            <person name="Rast P."/>
            <person name="Oberbeckmann S."/>
            <person name="Bunk B."/>
            <person name="Jeske O."/>
            <person name="Meyerdierks A."/>
            <person name="Storesund J.E."/>
            <person name="Kallscheuer N."/>
            <person name="Luecker S."/>
            <person name="Lage O.M."/>
            <person name="Pohl T."/>
            <person name="Merkel B.J."/>
            <person name="Hornburger P."/>
            <person name="Mueller R.-W."/>
            <person name="Bruemmer F."/>
            <person name="Labrenz M."/>
            <person name="Spormann A.M."/>
            <person name="Op den Camp H."/>
            <person name="Overmann J."/>
            <person name="Amann R."/>
            <person name="Jetten M.S.M."/>
            <person name="Mascher T."/>
            <person name="Medema M.H."/>
            <person name="Devos D.P."/>
            <person name="Kaster A.-K."/>
            <person name="Ovreas L."/>
            <person name="Rohde M."/>
            <person name="Galperin M.Y."/>
            <person name="Jogler C."/>
        </authorList>
    </citation>
    <scope>NUCLEOTIDE SEQUENCE [LARGE SCALE GENOMIC DNA]</scope>
    <source>
        <strain evidence="9 10">Pan161</strain>
    </source>
</reference>